<evidence type="ECO:0000313" key="7">
    <source>
        <dbReference type="EMBL" id="SMP20604.1"/>
    </source>
</evidence>
<feature type="chain" id="PRO_5046249223" evidence="5">
    <location>
        <begin position="29"/>
        <end position="305"/>
    </location>
</feature>
<keyword evidence="4" id="KW-0862">Zinc</keyword>
<dbReference type="Proteomes" id="UP001157914">
    <property type="component" value="Unassembled WGS sequence"/>
</dbReference>
<dbReference type="InterPro" id="IPR001279">
    <property type="entry name" value="Metallo-B-lactamas"/>
</dbReference>
<protein>
    <submittedName>
        <fullName evidence="7">Glyoxylase, beta-lactamase superfamily II</fullName>
    </submittedName>
</protein>
<dbReference type="EMBL" id="FXTT01000002">
    <property type="protein sequence ID" value="SMP20604.1"/>
    <property type="molecule type" value="Genomic_DNA"/>
</dbReference>
<dbReference type="InterPro" id="IPR036866">
    <property type="entry name" value="RibonucZ/Hydroxyglut_hydro"/>
</dbReference>
<evidence type="ECO:0000256" key="2">
    <source>
        <dbReference type="ARBA" id="ARBA00022723"/>
    </source>
</evidence>
<feature type="signal peptide" evidence="5">
    <location>
        <begin position="1"/>
        <end position="28"/>
    </location>
</feature>
<evidence type="ECO:0000256" key="1">
    <source>
        <dbReference type="ARBA" id="ARBA00007749"/>
    </source>
</evidence>
<accession>A0ABY1NX36</accession>
<comment type="caution">
    <text evidence="7">The sequence shown here is derived from an EMBL/GenBank/DDBJ whole genome shotgun (WGS) entry which is preliminary data.</text>
</comment>
<evidence type="ECO:0000256" key="5">
    <source>
        <dbReference type="SAM" id="SignalP"/>
    </source>
</evidence>
<evidence type="ECO:0000313" key="8">
    <source>
        <dbReference type="Proteomes" id="UP001157914"/>
    </source>
</evidence>
<keyword evidence="2" id="KW-0479">Metal-binding</keyword>
<dbReference type="CDD" id="cd07720">
    <property type="entry name" value="OPHC2-like_MBL-fold"/>
    <property type="match status" value="1"/>
</dbReference>
<dbReference type="SMART" id="SM00849">
    <property type="entry name" value="Lactamase_B"/>
    <property type="match status" value="1"/>
</dbReference>
<dbReference type="SUPFAM" id="SSF56281">
    <property type="entry name" value="Metallo-hydrolase/oxidoreductase"/>
    <property type="match status" value="1"/>
</dbReference>
<keyword evidence="8" id="KW-1185">Reference proteome</keyword>
<comment type="similarity">
    <text evidence="1">Belongs to the metallo-beta-lactamase superfamily.</text>
</comment>
<name>A0ABY1NX36_9HYPH</name>
<reference evidence="7 8" key="1">
    <citation type="submission" date="2017-05" db="EMBL/GenBank/DDBJ databases">
        <authorList>
            <person name="Varghese N."/>
            <person name="Submissions S."/>
        </authorList>
    </citation>
    <scope>NUCLEOTIDE SEQUENCE [LARGE SCALE GENOMIC DNA]</scope>
    <source>
        <strain evidence="7 8">DSM 15949</strain>
    </source>
</reference>
<dbReference type="PANTHER" id="PTHR42978">
    <property type="entry name" value="QUORUM-QUENCHING LACTONASE YTNP-RELATED-RELATED"/>
    <property type="match status" value="1"/>
</dbReference>
<gene>
    <name evidence="7" type="ORF">SAMN06265374_2121</name>
</gene>
<proteinExistence type="inferred from homology"/>
<dbReference type="Pfam" id="PF00753">
    <property type="entry name" value="Lactamase_B"/>
    <property type="match status" value="1"/>
</dbReference>
<dbReference type="PANTHER" id="PTHR42978:SF6">
    <property type="entry name" value="QUORUM-QUENCHING LACTONASE YTNP-RELATED"/>
    <property type="match status" value="1"/>
</dbReference>
<evidence type="ECO:0000256" key="3">
    <source>
        <dbReference type="ARBA" id="ARBA00022801"/>
    </source>
</evidence>
<dbReference type="RefSeq" id="WP_155190020.1">
    <property type="nucleotide sequence ID" value="NZ_BAAAEA010000003.1"/>
</dbReference>
<dbReference type="Gene3D" id="3.60.15.10">
    <property type="entry name" value="Ribonuclease Z/Hydroxyacylglutathione hydrolase-like"/>
    <property type="match status" value="1"/>
</dbReference>
<dbReference type="InterPro" id="IPR051013">
    <property type="entry name" value="MBL_superfamily_lactonases"/>
</dbReference>
<keyword evidence="5" id="KW-0732">Signal</keyword>
<organism evidence="7 8">
    <name type="scientific">Roseibium denhamense</name>
    <dbReference type="NCBI Taxonomy" id="76305"/>
    <lineage>
        <taxon>Bacteria</taxon>
        <taxon>Pseudomonadati</taxon>
        <taxon>Pseudomonadota</taxon>
        <taxon>Alphaproteobacteria</taxon>
        <taxon>Hyphomicrobiales</taxon>
        <taxon>Stappiaceae</taxon>
        <taxon>Roseibium</taxon>
    </lineage>
</organism>
<evidence type="ECO:0000259" key="6">
    <source>
        <dbReference type="SMART" id="SM00849"/>
    </source>
</evidence>
<feature type="domain" description="Metallo-beta-lactamase" evidence="6">
    <location>
        <begin position="78"/>
        <end position="282"/>
    </location>
</feature>
<evidence type="ECO:0000256" key="4">
    <source>
        <dbReference type="ARBA" id="ARBA00022833"/>
    </source>
</evidence>
<keyword evidence="3" id="KW-0378">Hydrolase</keyword>
<sequence length="305" mass="32784">MSLSRRAFLSGCAAMPIFCMPLARFAVAETAIGDGTLTTLSDGHLTLPGSFIFEPMPQDDLAPLLSQTGISKTTLTPDCNVSLYRDGTNTVLFDVGAGPDFQPSAGKLLDALGKVDVAPEDVTHVVFTHGHPDHIWGLLDEFDDPLFYDATYMIGRAEWDYWMNPETVNTIGEARASMAVGAKRRLEAIEDAVEFFNGGDEVLPGIQAVSTPGHTPGHMSFEVRQGSEAALVIGDAIGNHHVAFMRPEWPSGSDQDSDLGAKTRAALFDRIVADDLKIAGFHLPNGGIGHVERNGAEFRFVPEAS</sequence>